<evidence type="ECO:0000313" key="3">
    <source>
        <dbReference type="Proteomes" id="UP000010420"/>
    </source>
</evidence>
<dbReference type="OrthoDB" id="4966203at2"/>
<organism evidence="2 3">
    <name type="scientific">Clostridium celatum DSM 1785</name>
    <dbReference type="NCBI Taxonomy" id="545697"/>
    <lineage>
        <taxon>Bacteria</taxon>
        <taxon>Bacillati</taxon>
        <taxon>Bacillota</taxon>
        <taxon>Clostridia</taxon>
        <taxon>Eubacteriales</taxon>
        <taxon>Clostridiaceae</taxon>
        <taxon>Clostridium</taxon>
    </lineage>
</organism>
<accession>L1QN99</accession>
<comment type="caution">
    <text evidence="2">The sequence shown here is derived from an EMBL/GenBank/DDBJ whole genome shotgun (WGS) entry which is preliminary data.</text>
</comment>
<keyword evidence="1" id="KW-0472">Membrane</keyword>
<dbReference type="STRING" id="545697.HMPREF0216_00218"/>
<feature type="transmembrane region" description="Helical" evidence="1">
    <location>
        <begin position="165"/>
        <end position="187"/>
    </location>
</feature>
<name>L1QN99_9CLOT</name>
<feature type="transmembrane region" description="Helical" evidence="1">
    <location>
        <begin position="35"/>
        <end position="52"/>
    </location>
</feature>
<dbReference type="eggNOG" id="ENOG5033FZI">
    <property type="taxonomic scope" value="Bacteria"/>
</dbReference>
<feature type="transmembrane region" description="Helical" evidence="1">
    <location>
        <begin position="64"/>
        <end position="87"/>
    </location>
</feature>
<protein>
    <recommendedName>
        <fullName evidence="4">Membrane-spanning protein</fullName>
    </recommendedName>
</protein>
<evidence type="ECO:0008006" key="4">
    <source>
        <dbReference type="Google" id="ProtNLM"/>
    </source>
</evidence>
<dbReference type="HOGENOM" id="CLU_070751_3_1_9"/>
<dbReference type="EMBL" id="AMEZ01000008">
    <property type="protein sequence ID" value="EKY29453.1"/>
    <property type="molecule type" value="Genomic_DNA"/>
</dbReference>
<dbReference type="Proteomes" id="UP000010420">
    <property type="component" value="Unassembled WGS sequence"/>
</dbReference>
<evidence type="ECO:0000256" key="1">
    <source>
        <dbReference type="SAM" id="Phobius"/>
    </source>
</evidence>
<dbReference type="Pfam" id="PF09997">
    <property type="entry name" value="DUF2238"/>
    <property type="match status" value="1"/>
</dbReference>
<dbReference type="RefSeq" id="WP_005210087.1">
    <property type="nucleotide sequence ID" value="NZ_KB291603.1"/>
</dbReference>
<dbReference type="PATRIC" id="fig|545697.3.peg.215"/>
<reference evidence="2 3" key="1">
    <citation type="submission" date="2012-05" db="EMBL/GenBank/DDBJ databases">
        <authorList>
            <person name="Weinstock G."/>
            <person name="Sodergren E."/>
            <person name="Lobos E.A."/>
            <person name="Fulton L."/>
            <person name="Fulton R."/>
            <person name="Courtney L."/>
            <person name="Fronick C."/>
            <person name="O'Laughlin M."/>
            <person name="Godfrey J."/>
            <person name="Wilson R.M."/>
            <person name="Miner T."/>
            <person name="Farmer C."/>
            <person name="Delehaunty K."/>
            <person name="Cordes M."/>
            <person name="Minx P."/>
            <person name="Tomlinson C."/>
            <person name="Chen J."/>
            <person name="Wollam A."/>
            <person name="Pepin K.H."/>
            <person name="Bhonagiri V."/>
            <person name="Zhang X."/>
            <person name="Suruliraj S."/>
            <person name="Warren W."/>
            <person name="Mitreva M."/>
            <person name="Mardis E.R."/>
            <person name="Wilson R.K."/>
        </authorList>
    </citation>
    <scope>NUCLEOTIDE SEQUENCE [LARGE SCALE GENOMIC DNA]</scope>
    <source>
        <strain evidence="2 3">DSM 1785</strain>
    </source>
</reference>
<feature type="transmembrane region" description="Helical" evidence="1">
    <location>
        <begin position="93"/>
        <end position="113"/>
    </location>
</feature>
<keyword evidence="3" id="KW-1185">Reference proteome</keyword>
<keyword evidence="1" id="KW-0812">Transmembrane</keyword>
<proteinExistence type="predicted"/>
<feature type="transmembrane region" description="Helical" evidence="1">
    <location>
        <begin position="9"/>
        <end position="29"/>
    </location>
</feature>
<feature type="transmembrane region" description="Helical" evidence="1">
    <location>
        <begin position="125"/>
        <end position="145"/>
    </location>
</feature>
<gene>
    <name evidence="2" type="ORF">HMPREF0216_00218</name>
</gene>
<dbReference type="AlphaFoldDB" id="L1QN99"/>
<keyword evidence="1" id="KW-1133">Transmembrane helix</keyword>
<sequence>MNLKKDKALFINLISMGILLISLICNYVFSNGEKAFRIILMAVTLWVVYFVYKKTFLRKSRISFYLIYSFVVAAMYLGSILDFYLIIPFYDKILHLLSGLIIGLIGYILFLHMVNGTDKNNYRKYMPIVFSIIFAIASAAVWEIWEFSTDKLFGFTSQNNSLDDTMWDIICGSLMGIIANIPLYLYIKGKKIKFIEKIVDDMKN</sequence>
<dbReference type="InterPro" id="IPR014509">
    <property type="entry name" value="YjdF-like"/>
</dbReference>
<evidence type="ECO:0000313" key="2">
    <source>
        <dbReference type="EMBL" id="EKY29453.1"/>
    </source>
</evidence>